<dbReference type="InterPro" id="IPR036388">
    <property type="entry name" value="WH-like_DNA-bd_sf"/>
</dbReference>
<dbReference type="InterPro" id="IPR054353">
    <property type="entry name" value="IstA-like_C"/>
</dbReference>
<dbReference type="KEGG" id="hsc:HVS_09345"/>
<accession>A0A2K9EIK6</accession>
<dbReference type="Pfam" id="PF22483">
    <property type="entry name" value="Mu-transpos_C_2"/>
    <property type="match status" value="1"/>
</dbReference>
<protein>
    <recommendedName>
        <fullName evidence="1">HTH IS408-type domain-containing protein</fullName>
    </recommendedName>
</protein>
<dbReference type="PROSITE" id="PS50532">
    <property type="entry name" value="HTH_IS408"/>
    <property type="match status" value="1"/>
</dbReference>
<dbReference type="InterPro" id="IPR017895">
    <property type="entry name" value="HTH_IS408/IS1162_type"/>
</dbReference>
<dbReference type="PANTHER" id="PTHR35004:SF8">
    <property type="entry name" value="TRANSPOSASE RV3428C-RELATED"/>
    <property type="match status" value="1"/>
</dbReference>
<dbReference type="AlphaFoldDB" id="A0A2K9EIK6"/>
<keyword evidence="3" id="KW-1185">Reference proteome</keyword>
<dbReference type="EMBL" id="CP025197">
    <property type="protein sequence ID" value="AUG57773.1"/>
    <property type="molecule type" value="Genomic_DNA"/>
</dbReference>
<dbReference type="InterPro" id="IPR013324">
    <property type="entry name" value="RNA_pol_sigma_r3/r4-like"/>
</dbReference>
<name>A0A2K9EIK6_9FIRM</name>
<dbReference type="Gene3D" id="1.10.10.10">
    <property type="entry name" value="Winged helix-like DNA-binding domain superfamily/Winged helix DNA-binding domain"/>
    <property type="match status" value="1"/>
</dbReference>
<proteinExistence type="predicted"/>
<gene>
    <name evidence="2" type="ORF">HVS_09345</name>
</gene>
<feature type="domain" description="HTH IS408-type" evidence="1">
    <location>
        <begin position="4"/>
        <end position="81"/>
    </location>
</feature>
<evidence type="ECO:0000259" key="1">
    <source>
        <dbReference type="PROSITE" id="PS50532"/>
    </source>
</evidence>
<organism evidence="2 3">
    <name type="scientific">Acetivibrio saccincola</name>
    <dbReference type="NCBI Taxonomy" id="1677857"/>
    <lineage>
        <taxon>Bacteria</taxon>
        <taxon>Bacillati</taxon>
        <taxon>Bacillota</taxon>
        <taxon>Clostridia</taxon>
        <taxon>Eubacteriales</taxon>
        <taxon>Oscillospiraceae</taxon>
        <taxon>Acetivibrio</taxon>
    </lineage>
</organism>
<sequence length="304" mass="35517">MLKAREILRLKHEVGLSLREIGQACNCGKTTVSEILKRAEKANITWPIQLSDKQLMSMLYPPTNNRKIVPEPDMEEELEKFINRPFQKMEGNRKTAFKKIDKPCLQPLPATKYEYCDWVETRVAFNYHVEYKGFFYSVHYSYANHKCWIRASSKTIEVYIGNERIAVHTRNYDKSNRYKTLEEHMPEEHKAVYAWSSERFLSWAEKNGPYTRELIKKILESSDYPVQCYRTCMGIMRLAKSCSVEIIETASKEAIDKNVFSFKYFNIILKQVVKNSTKKQNDTIIRHENVRGSSAYSGGGIYAN</sequence>
<evidence type="ECO:0000313" key="3">
    <source>
        <dbReference type="Proteomes" id="UP000233534"/>
    </source>
</evidence>
<evidence type="ECO:0000313" key="2">
    <source>
        <dbReference type="EMBL" id="AUG57773.1"/>
    </source>
</evidence>
<dbReference type="PANTHER" id="PTHR35004">
    <property type="entry name" value="TRANSPOSASE RV3428C-RELATED"/>
    <property type="match status" value="1"/>
</dbReference>
<reference evidence="2 3" key="1">
    <citation type="submission" date="2017-12" db="EMBL/GenBank/DDBJ databases">
        <title>Complete genome sequence of Herbivorax saccincola GGR1, a novel Cellulosome-producing hydrolytic bacterium in a thermophilic biogas plant, established by Illumina and Nanopore MinION sequencing.</title>
        <authorList>
            <person name="Pechtl A."/>
            <person name="Ruckert C."/>
            <person name="Koeck D.E."/>
            <person name="Maus I."/>
            <person name="Winkler A."/>
            <person name="Kalinowski J."/>
            <person name="Puhler A."/>
            <person name="Schwarz W.W."/>
            <person name="Zverlov V.V."/>
            <person name="Schluter A."/>
            <person name="Liebl W."/>
        </authorList>
    </citation>
    <scope>NUCLEOTIDE SEQUENCE [LARGE SCALE GENOMIC DNA]</scope>
    <source>
        <strain evidence="3">SR1</strain>
    </source>
</reference>
<dbReference type="Proteomes" id="UP000233534">
    <property type="component" value="Chromosome"/>
</dbReference>
<dbReference type="SUPFAM" id="SSF88659">
    <property type="entry name" value="Sigma3 and sigma4 domains of RNA polymerase sigma factors"/>
    <property type="match status" value="1"/>
</dbReference>